<keyword evidence="13" id="KW-1185">Reference proteome</keyword>
<evidence type="ECO:0000256" key="9">
    <source>
        <dbReference type="ARBA" id="ARBA00022840"/>
    </source>
</evidence>
<keyword evidence="8 12" id="KW-0418">Kinase</keyword>
<dbReference type="Pfam" id="PF02110">
    <property type="entry name" value="HK"/>
    <property type="match status" value="1"/>
</dbReference>
<reference evidence="12 13" key="1">
    <citation type="journal article" date="2022" name="Genome Biol. Evol.">
        <title>Host diet, physiology and behaviors set the stage for Lachnospiraceae cladogenesis.</title>
        <authorList>
            <person name="Vera-Ponce De Leon A."/>
            <person name="Schneider M."/>
            <person name="Jahnes B.C."/>
            <person name="Sadowski V."/>
            <person name="Camuy-Velez L.A."/>
            <person name="Duan J."/>
            <person name="Sabree Z.L."/>
        </authorList>
    </citation>
    <scope>NUCLEOTIDE SEQUENCE [LARGE SCALE GENOMIC DNA]</scope>
    <source>
        <strain evidence="12 13">PAL227</strain>
    </source>
</reference>
<evidence type="ECO:0000256" key="11">
    <source>
        <dbReference type="ARBA" id="ARBA00022977"/>
    </source>
</evidence>
<accession>A0ABT1EKP1</accession>
<dbReference type="InterPro" id="IPR000417">
    <property type="entry name" value="Hyethyz_kinase"/>
</dbReference>
<evidence type="ECO:0000256" key="3">
    <source>
        <dbReference type="ARBA" id="ARBA00004868"/>
    </source>
</evidence>
<evidence type="ECO:0000256" key="4">
    <source>
        <dbReference type="ARBA" id="ARBA00012129"/>
    </source>
</evidence>
<evidence type="ECO:0000313" key="13">
    <source>
        <dbReference type="Proteomes" id="UP001523565"/>
    </source>
</evidence>
<keyword evidence="11" id="KW-0784">Thiamine biosynthesis</keyword>
<dbReference type="GO" id="GO:0004417">
    <property type="term" value="F:hydroxyethylthiazole kinase activity"/>
    <property type="evidence" value="ECO:0007669"/>
    <property type="project" value="UniProtKB-EC"/>
</dbReference>
<dbReference type="PRINTS" id="PR01099">
    <property type="entry name" value="HYETHTZKNASE"/>
</dbReference>
<evidence type="ECO:0000256" key="8">
    <source>
        <dbReference type="ARBA" id="ARBA00022777"/>
    </source>
</evidence>
<keyword evidence="5 12" id="KW-0808">Transferase</keyword>
<gene>
    <name evidence="12" type="ORF">NK118_13360</name>
</gene>
<evidence type="ECO:0000256" key="2">
    <source>
        <dbReference type="ARBA" id="ARBA00001946"/>
    </source>
</evidence>
<evidence type="ECO:0000313" key="12">
    <source>
        <dbReference type="EMBL" id="MCP1111238.1"/>
    </source>
</evidence>
<keyword evidence="7" id="KW-0547">Nucleotide-binding</keyword>
<dbReference type="SUPFAM" id="SSF53613">
    <property type="entry name" value="Ribokinase-like"/>
    <property type="match status" value="1"/>
</dbReference>
<evidence type="ECO:0000256" key="7">
    <source>
        <dbReference type="ARBA" id="ARBA00022741"/>
    </source>
</evidence>
<evidence type="ECO:0000256" key="5">
    <source>
        <dbReference type="ARBA" id="ARBA00022679"/>
    </source>
</evidence>
<dbReference type="InterPro" id="IPR029056">
    <property type="entry name" value="Ribokinase-like"/>
</dbReference>
<dbReference type="RefSeq" id="WP_262070117.1">
    <property type="nucleotide sequence ID" value="NZ_JAMXOC010000026.1"/>
</dbReference>
<evidence type="ECO:0000256" key="1">
    <source>
        <dbReference type="ARBA" id="ARBA00001771"/>
    </source>
</evidence>
<comment type="catalytic activity">
    <reaction evidence="1">
        <text>5-(2-hydroxyethyl)-4-methylthiazole + ATP = 4-methyl-5-(2-phosphooxyethyl)-thiazole + ADP + H(+)</text>
        <dbReference type="Rhea" id="RHEA:24212"/>
        <dbReference type="ChEBI" id="CHEBI:15378"/>
        <dbReference type="ChEBI" id="CHEBI:17957"/>
        <dbReference type="ChEBI" id="CHEBI:30616"/>
        <dbReference type="ChEBI" id="CHEBI:58296"/>
        <dbReference type="ChEBI" id="CHEBI:456216"/>
        <dbReference type="EC" id="2.7.1.50"/>
    </reaction>
</comment>
<keyword evidence="9" id="KW-0067">ATP-binding</keyword>
<name>A0ABT1EKP1_9FIRM</name>
<keyword evidence="6" id="KW-0479">Metal-binding</keyword>
<organism evidence="12 13">
    <name type="scientific">Ohessyouella blattaphilus</name>
    <dbReference type="NCBI Taxonomy" id="2949333"/>
    <lineage>
        <taxon>Bacteria</taxon>
        <taxon>Bacillati</taxon>
        <taxon>Bacillota</taxon>
        <taxon>Clostridia</taxon>
        <taxon>Lachnospirales</taxon>
        <taxon>Lachnospiraceae</taxon>
        <taxon>Ohessyouella</taxon>
    </lineage>
</organism>
<sequence>MDGTILQRVKVASPLIHCLSGSVTSLFLADSLLAIGARPIMACDPREVGEITKTAAALLINLGTITGESQESMRIAVEKAKEEQIPYVLDCVGIGCSTLRREFVQELIKLYPPAVLKGNRGEIMALLDKDHRTSGIDSTTELALSPRGPLKCIN</sequence>
<protein>
    <recommendedName>
        <fullName evidence="4">hydroxyethylthiazole kinase</fullName>
        <ecNumber evidence="4">2.7.1.50</ecNumber>
    </recommendedName>
</protein>
<dbReference type="EC" id="2.7.1.50" evidence="4"/>
<dbReference type="EMBL" id="JAMZFV010000026">
    <property type="protein sequence ID" value="MCP1111238.1"/>
    <property type="molecule type" value="Genomic_DNA"/>
</dbReference>
<dbReference type="Proteomes" id="UP001523565">
    <property type="component" value="Unassembled WGS sequence"/>
</dbReference>
<comment type="cofactor">
    <cofactor evidence="2">
        <name>Mg(2+)</name>
        <dbReference type="ChEBI" id="CHEBI:18420"/>
    </cofactor>
</comment>
<comment type="pathway">
    <text evidence="3">Cofactor biosynthesis; thiamine diphosphate biosynthesis; 4-methyl-5-(2-phosphoethyl)-thiazole from 5-(2-hydroxyethyl)-4-methylthiazole: step 1/1.</text>
</comment>
<comment type="caution">
    <text evidence="12">The sequence shown here is derived from an EMBL/GenBank/DDBJ whole genome shotgun (WGS) entry which is preliminary data.</text>
</comment>
<evidence type="ECO:0000256" key="10">
    <source>
        <dbReference type="ARBA" id="ARBA00022842"/>
    </source>
</evidence>
<evidence type="ECO:0000256" key="6">
    <source>
        <dbReference type="ARBA" id="ARBA00022723"/>
    </source>
</evidence>
<keyword evidence="10" id="KW-0460">Magnesium</keyword>
<proteinExistence type="predicted"/>
<dbReference type="Gene3D" id="3.40.1190.20">
    <property type="match status" value="1"/>
</dbReference>